<dbReference type="Proteomes" id="UP001281147">
    <property type="component" value="Unassembled WGS sequence"/>
</dbReference>
<gene>
    <name evidence="1" type="ORF">LTR37_015452</name>
</gene>
<name>A0ACC3MQP4_9PEZI</name>
<reference evidence="1" key="1">
    <citation type="submission" date="2023-07" db="EMBL/GenBank/DDBJ databases">
        <title>Black Yeasts Isolated from many extreme environments.</title>
        <authorList>
            <person name="Coleine C."/>
            <person name="Stajich J.E."/>
            <person name="Selbmann L."/>
        </authorList>
    </citation>
    <scope>NUCLEOTIDE SEQUENCE</scope>
    <source>
        <strain evidence="1">CCFEE 5714</strain>
    </source>
</reference>
<evidence type="ECO:0000313" key="2">
    <source>
        <dbReference type="Proteomes" id="UP001281147"/>
    </source>
</evidence>
<organism evidence="1 2">
    <name type="scientific">Vermiconidia calcicola</name>
    <dbReference type="NCBI Taxonomy" id="1690605"/>
    <lineage>
        <taxon>Eukaryota</taxon>
        <taxon>Fungi</taxon>
        <taxon>Dikarya</taxon>
        <taxon>Ascomycota</taxon>
        <taxon>Pezizomycotina</taxon>
        <taxon>Dothideomycetes</taxon>
        <taxon>Dothideomycetidae</taxon>
        <taxon>Mycosphaerellales</taxon>
        <taxon>Extremaceae</taxon>
        <taxon>Vermiconidia</taxon>
    </lineage>
</organism>
<sequence length="629" mass="71252">MATPSSELTAGHTTTSYPQSWHVFGVNVPQLPEIVERYIFQELVSDNHFRVLELFPASYRPSGSTQRPGLHGSLVEHDLTDPLDYDCLSYTWGGAPRDSFIWLGERVVDIGETLWMALYTMQHEDESRYLWADQICINQADLDERNQQVQHMYTIYSRASRVIAWLGDSEDGSDELPSLFINLKESYQGKNASGKLFWTEEDCVARGLPPPRDVAWTRLSKFLLRPWFVRAWIVQEIVAAKRLWVSCGMWSVAAVEVFIPMLDVLGQVPGLARLAKVDDQLISDATSRVHELFELICRLEPTWTTDEAIKGSSKLIDILEMVWYSKATDPRDKVFAFLNLANDTKQLDIRPNYRAETNQLFVQVARSIVKAGQGGCLLLNAGISGSTLAMPSWVPDWSLEGRPEPLFVELRDFYDIAREGAELEKNSIRVSELTDELFVCVFGIDYVAHLDFGHSSKDSPSQRDQRPRESNGNWPPHYAPENPNIGRDATLEAVPTVESIPESSNDEFKPQSTESICHMTTVALRYVEQSPIYAKQNPFDVLCETLLCDPKSRWRGDDLQAYLAFARSAAREGDVLVIIKGVKGPMVIRYVNDRNFKLVGAAFLAGFMYGEEIIAELERVEDFQDFVLI</sequence>
<proteinExistence type="predicted"/>
<protein>
    <submittedName>
        <fullName evidence="1">Uncharacterized protein</fullName>
    </submittedName>
</protein>
<accession>A0ACC3MQP4</accession>
<evidence type="ECO:0000313" key="1">
    <source>
        <dbReference type="EMBL" id="KAK3701478.1"/>
    </source>
</evidence>
<comment type="caution">
    <text evidence="1">The sequence shown here is derived from an EMBL/GenBank/DDBJ whole genome shotgun (WGS) entry which is preliminary data.</text>
</comment>
<dbReference type="EMBL" id="JAUTXU010000173">
    <property type="protein sequence ID" value="KAK3701478.1"/>
    <property type="molecule type" value="Genomic_DNA"/>
</dbReference>
<keyword evidence="2" id="KW-1185">Reference proteome</keyword>